<gene>
    <name evidence="3" type="ORF">SAMN04488511_107245</name>
</gene>
<keyword evidence="4" id="KW-1185">Reference proteome</keyword>
<feature type="domain" description="Peptidase M56" evidence="2">
    <location>
        <begin position="163"/>
        <end position="264"/>
    </location>
</feature>
<feature type="transmembrane region" description="Helical" evidence="1">
    <location>
        <begin position="6"/>
        <end position="23"/>
    </location>
</feature>
<keyword evidence="1" id="KW-0472">Membrane</keyword>
<keyword evidence="1" id="KW-0812">Transmembrane</keyword>
<protein>
    <submittedName>
        <fullName evidence="3">BlaR1 peptidase M56</fullName>
    </submittedName>
</protein>
<keyword evidence="1" id="KW-1133">Transmembrane helix</keyword>
<sequence>MILFYLLKVTACTILFFGFYVLILQKLTFFKINRFYLLVTLLLSFVIPALQFEIKHEVVTVDTDPVANLPEVKMAEKPLQLIQPLAVEYQPETKPEIDWLSLVPFAYGAITLVLLLICIWRLFGLIKYTGNYTETDDGLKLINKTAGFTNCSFFNYVFIDGDKLGDADLAVLLKHELVHARQYHSIDKIILMVFKSVLWFNPIVYLYDKALEQVHEYEADEFTSAAYGSEAYASLLLKLAIAKSDMPLIHNFVKSPIKARIKMLFSSKSPDKKKMPIS</sequence>
<accession>A0A1I0TAU7</accession>
<dbReference type="Pfam" id="PF05569">
    <property type="entry name" value="Peptidase_M56"/>
    <property type="match status" value="1"/>
</dbReference>
<dbReference type="RefSeq" id="WP_090983308.1">
    <property type="nucleotide sequence ID" value="NZ_FOJM01000007.1"/>
</dbReference>
<reference evidence="4" key="1">
    <citation type="submission" date="2016-10" db="EMBL/GenBank/DDBJ databases">
        <authorList>
            <person name="Varghese N."/>
            <person name="Submissions S."/>
        </authorList>
    </citation>
    <scope>NUCLEOTIDE SEQUENCE [LARGE SCALE GENOMIC DNA]</scope>
    <source>
        <strain evidence="4">DSM 18130</strain>
    </source>
</reference>
<organism evidence="3 4">
    <name type="scientific">Pedobacter suwonensis</name>
    <dbReference type="NCBI Taxonomy" id="332999"/>
    <lineage>
        <taxon>Bacteria</taxon>
        <taxon>Pseudomonadati</taxon>
        <taxon>Bacteroidota</taxon>
        <taxon>Sphingobacteriia</taxon>
        <taxon>Sphingobacteriales</taxon>
        <taxon>Sphingobacteriaceae</taxon>
        <taxon>Pedobacter</taxon>
    </lineage>
</organism>
<dbReference type="PANTHER" id="PTHR34978">
    <property type="entry name" value="POSSIBLE SENSOR-TRANSDUCER PROTEIN BLAR"/>
    <property type="match status" value="1"/>
</dbReference>
<dbReference type="Proteomes" id="UP000198836">
    <property type="component" value="Unassembled WGS sequence"/>
</dbReference>
<feature type="transmembrane region" description="Helical" evidence="1">
    <location>
        <begin position="99"/>
        <end position="123"/>
    </location>
</feature>
<feature type="transmembrane region" description="Helical" evidence="1">
    <location>
        <begin position="35"/>
        <end position="52"/>
    </location>
</feature>
<dbReference type="OrthoDB" id="649093at2"/>
<evidence type="ECO:0000313" key="4">
    <source>
        <dbReference type="Proteomes" id="UP000198836"/>
    </source>
</evidence>
<dbReference type="PANTHER" id="PTHR34978:SF3">
    <property type="entry name" value="SLR0241 PROTEIN"/>
    <property type="match status" value="1"/>
</dbReference>
<name>A0A1I0TAU7_9SPHI</name>
<proteinExistence type="predicted"/>
<dbReference type="STRING" id="332999.SAMN04488511_107245"/>
<dbReference type="InterPro" id="IPR052173">
    <property type="entry name" value="Beta-lactam_resp_regulator"/>
</dbReference>
<evidence type="ECO:0000313" key="3">
    <source>
        <dbReference type="EMBL" id="SFA48871.1"/>
    </source>
</evidence>
<dbReference type="AlphaFoldDB" id="A0A1I0TAU7"/>
<evidence type="ECO:0000259" key="2">
    <source>
        <dbReference type="Pfam" id="PF05569"/>
    </source>
</evidence>
<evidence type="ECO:0000256" key="1">
    <source>
        <dbReference type="SAM" id="Phobius"/>
    </source>
</evidence>
<dbReference type="InterPro" id="IPR008756">
    <property type="entry name" value="Peptidase_M56"/>
</dbReference>
<dbReference type="EMBL" id="FOJM01000007">
    <property type="protein sequence ID" value="SFA48871.1"/>
    <property type="molecule type" value="Genomic_DNA"/>
</dbReference>